<feature type="region of interest" description="Disordered" evidence="3">
    <location>
        <begin position="929"/>
        <end position="949"/>
    </location>
</feature>
<evidence type="ECO:0000313" key="7">
    <source>
        <dbReference type="Proteomes" id="UP000223906"/>
    </source>
</evidence>
<keyword evidence="1" id="KW-1188">Viral release from host cell</keyword>
<dbReference type="EMBL" id="KY629563">
    <property type="protein sequence ID" value="ARK07419.1"/>
    <property type="molecule type" value="Genomic_DNA"/>
</dbReference>
<keyword evidence="1" id="KW-1245">Viral tail assembly</keyword>
<protein>
    <submittedName>
        <fullName evidence="6">Tail tape-measure protein</fullName>
    </submittedName>
</protein>
<evidence type="ECO:0000256" key="2">
    <source>
        <dbReference type="SAM" id="Coils"/>
    </source>
</evidence>
<gene>
    <name evidence="6" type="ORF">LAV_00019</name>
</gene>
<proteinExistence type="predicted"/>
<evidence type="ECO:0000313" key="6">
    <source>
        <dbReference type="EMBL" id="ARK07419.1"/>
    </source>
</evidence>
<evidence type="ECO:0000256" key="3">
    <source>
        <dbReference type="SAM" id="MobiDB-lite"/>
    </source>
</evidence>
<evidence type="ECO:0000259" key="5">
    <source>
        <dbReference type="Pfam" id="PF20155"/>
    </source>
</evidence>
<sequence length="1753" mass="182145">MTIESHGLKFVVDTNDLARGFKSYESAVDGVFDKLDQFEAHVVKTMKGVAKAAGNKRDIDKFAKSFAALGNIDIDTRAAGKISTLSAAMSNFKAPSAAQANNAKKFFNALGSLPDLSKAYKAVSAIQGLSSAMAGFKAPSAAQAKNLKAFGTAVAAAAPGLQQLKGISGISGVANELATVSLALKGLKVPSKSQVTNLNNMAHALRSFNFANLQGATGLYSFIAALSRFKAPSAGQIKNLQNFIHAVSNLQIPRNGAQVARVLAEIAQAAAAANARLGGLRGNLGGFRWGSFHQGAREASINMMGLQNAFSGTFQIGSALRTLLGSLTIGELGRNFFEATNAALSFRAGMKVISTQAGFADKQLKWVGDTSRMLGLNLLGAQEGFMKFAISVDKAGGSIGQAKNIFKGFGTAMTVLGVSTERQKDVFLALQQVMNKGYLGSEELMQQINEHMPGAIGYLREETKKLGVDLQDALEKKMLDGTQALLFLAKKYRDEFGKSLPEALARPATQMTILKSNISDLYQAIGKAGANKGFADLLARISSYLTPENVEKFANIVGGKLAEYTRKAGDAFDYLYQRWDKIKGPLATTLSLIGKWMIVAGTMQLAKGLVSPLVGAWGAANTLLPKLKEVRVLMSAIASTSIVTPLAANGGAALTGGFAAALAVVNKLKFAVAANGGVFGAMKAGLSGLAAPLSGVTGGVLALAGSIAGGLAAAWGTAKVAAGEAGVKMASDQYSTGEIIKGIWITMGEEVSGIWSAVTKFLDESVTYLASKFGVSFSGIGEFAAKTAFFISYSMTTAFEGIARAVIALGMTVKNTFTTAFSAAKKAASGDWMGAGADAWNILSGNVAANSFGDAYSGYGKKLTAEGVQEGWNNLGRGAGAVSSWLGDMGAKGRKANEDARPKLPQLGGDRGTKDIAALYDDGNAADQYDPTKLLRKPKPKAGAAGKAAQKAQREFEALQSGVDSLMQKFAEDNPISKIRAEFIRDLTDEGRVLLNDKSYNLFSKNLQADMNSGRISVQGLIDAINSGGIQPKVLADLKARYGTDTKGIIQMLKDQQAAYEDNVKDATVKALDKTYKQTDRIMKRLADSDPVLSVKLDFFSNLQGAAKEFLDGSQFAGFVGGIRDGSIKAGDATAKFVDILKSGGAAANLSAEDIKSLTGVVNQMGVAYTLETKAAERRMDVVGSMMRQENENLALARLSNKEQEIASKLQEVIRAGLEAKRPLDEAQIKNARAYLEALQQQNTLLEKQKTLFEMNGLRQYISDTQQVADVVSALDKDTFKGLEDTLYNLGMTGKLSFKSMLNSIQSDIMRWASQEVTKKFINILMPGAQESLAKGGSPSLWGGIFKKMEKTDANDPNAYKTNAERVGEIGMGNQFKFDNFGGLLVSIADPTTLTSDFGSGNGIAGIAGKVGGGIFDGLSAGAKALKPVFDGVGKVVGFTTDQLVGGTMGLAGGLTGLGTPISNSGAPAASNAYGLPSLPMGLDTSSATTSDIVVNGSKAADAAVTNVTQTFGQQMTSMMPMIGMAFAGSFKSPIAQIGSMFAMMMMQQMMTSSATGGAGGGMGGLASLFGGGAGGGAGGLGSLFGGGGAAGGAGAMSFLGPGMAMVGGSLLMGKLGKKIGGTGGKIVSLLGGGLLGGITGGVFKEGGLVGAPVTSMSASPASFVNAPHYKEGTANTSGIPAVLHDNEAVIPLSRGRKVPVELAGGGSRGGSTTVVQNWNIQTPNADSFRRSQGQIATKMHAGANRAYRRNNG</sequence>
<accession>A0A1W6DX04</accession>
<dbReference type="Pfam" id="PF09718">
    <property type="entry name" value="Tape_meas_lam_C"/>
    <property type="match status" value="1"/>
</dbReference>
<dbReference type="NCBIfam" id="TIGR02675">
    <property type="entry name" value="tape_meas_nterm"/>
    <property type="match status" value="1"/>
</dbReference>
<feature type="coiled-coil region" evidence="2">
    <location>
        <begin position="1229"/>
        <end position="1256"/>
    </location>
</feature>
<feature type="domain" description="Bacteriophage tail tape measure C-terminal" evidence="4">
    <location>
        <begin position="1256"/>
        <end position="1316"/>
    </location>
</feature>
<dbReference type="InterPro" id="IPR006431">
    <property type="entry name" value="Phage_tape_meas_C"/>
</dbReference>
<dbReference type="Proteomes" id="UP000223906">
    <property type="component" value="Segment"/>
</dbReference>
<keyword evidence="7" id="KW-1185">Reference proteome</keyword>
<feature type="domain" description="Tape measure protein N-terminal" evidence="5">
    <location>
        <begin position="335"/>
        <end position="525"/>
    </location>
</feature>
<dbReference type="GO" id="GO:0098003">
    <property type="term" value="P:viral tail assembly"/>
    <property type="evidence" value="ECO:0007669"/>
    <property type="project" value="UniProtKB-KW"/>
</dbReference>
<dbReference type="InterPro" id="IPR013491">
    <property type="entry name" value="Tape_meas_N"/>
</dbReference>
<evidence type="ECO:0000256" key="1">
    <source>
        <dbReference type="ARBA" id="ARBA00022465"/>
    </source>
</evidence>
<keyword evidence="2" id="KW-0175">Coiled coil</keyword>
<reference evidence="6 7" key="1">
    <citation type="submission" date="2017-02" db="EMBL/GenBank/DDBJ databases">
        <title>The first characterized phage against a member of the ecologically important #sphingomonads reveals high dissimilarity against all other known phages.</title>
        <authorList>
            <person name="Nielsen T.K."/>
            <person name="Carstens A.B."/>
            <person name="Kot W."/>
            <person name="Lametsch R."/>
            <person name="Neve H."/>
            <person name="Hansen L.H."/>
        </authorList>
    </citation>
    <scope>NUCLEOTIDE SEQUENCE [LARGE SCALE GENOMIC DNA]</scope>
</reference>
<dbReference type="Pfam" id="PF20155">
    <property type="entry name" value="TMP_3"/>
    <property type="match status" value="1"/>
</dbReference>
<evidence type="ECO:0000259" key="4">
    <source>
        <dbReference type="Pfam" id="PF09718"/>
    </source>
</evidence>
<organism evidence="6 7">
    <name type="scientific">Sphingobium phage Lacusarx</name>
    <dbReference type="NCBI Taxonomy" id="1980139"/>
    <lineage>
        <taxon>Viruses</taxon>
        <taxon>Duplodnaviria</taxon>
        <taxon>Heunggongvirae</taxon>
        <taxon>Uroviricota</taxon>
        <taxon>Caudoviricetes</taxon>
        <taxon>Lacusarxvirus</taxon>
        <taxon>Lacusarxvirus lacusarx</taxon>
    </lineage>
</organism>
<name>A0A1W6DX04_9CAUD</name>